<evidence type="ECO:0000256" key="1">
    <source>
        <dbReference type="ARBA" id="ARBA00004637"/>
    </source>
</evidence>
<evidence type="ECO:0000256" key="4">
    <source>
        <dbReference type="ARBA" id="ARBA00020721"/>
    </source>
</evidence>
<evidence type="ECO:0000313" key="15">
    <source>
        <dbReference type="Proteomes" id="UP001182556"/>
    </source>
</evidence>
<reference evidence="14" key="1">
    <citation type="submission" date="2023-02" db="EMBL/GenBank/DDBJ databases">
        <title>Identification and recombinant expression of a fungal hydrolase from Papiliotrema laurentii that hydrolyzes apple cutin and clears colloidal polyester polyurethane.</title>
        <authorList>
            <consortium name="DOE Joint Genome Institute"/>
            <person name="Roman V.A."/>
            <person name="Bojanowski C."/>
            <person name="Crable B.R."/>
            <person name="Wagner D.N."/>
            <person name="Hung C.S."/>
            <person name="Nadeau L.J."/>
            <person name="Schratz L."/>
            <person name="Haridas S."/>
            <person name="Pangilinan J."/>
            <person name="Lipzen A."/>
            <person name="Na H."/>
            <person name="Yan M."/>
            <person name="Ng V."/>
            <person name="Grigoriev I.V."/>
            <person name="Spatafora J.W."/>
            <person name="Barlow D."/>
            <person name="Biffinger J."/>
            <person name="Kelley-Loughnane N."/>
            <person name="Varaljay V.A."/>
            <person name="Crookes-Goodson W.J."/>
        </authorList>
    </citation>
    <scope>NUCLEOTIDE SEQUENCE</scope>
    <source>
        <strain evidence="14">5307AH</strain>
    </source>
</reference>
<feature type="region of interest" description="Disordered" evidence="13">
    <location>
        <begin position="92"/>
        <end position="141"/>
    </location>
</feature>
<evidence type="ECO:0000256" key="8">
    <source>
        <dbReference type="ARBA" id="ARBA00023010"/>
    </source>
</evidence>
<evidence type="ECO:0000256" key="6">
    <source>
        <dbReference type="ARBA" id="ARBA00022792"/>
    </source>
</evidence>
<sequence>MNVARIISSITLGGVKALGKAASASGSQMVKNFKYKPEGVESSASTSRSSSTAGSSSNNATYQMSLDEAHLILNVKKEDPMDVIQKHYDQIFAANGPPPEPVAGAAAPGGSAMKQPAQPARPSGPKRKAPTHSHYLQSKVYRALERIKAERGEATGMETKDAQDPAVNAAEALGAAAAKVKESADAQR</sequence>
<evidence type="ECO:0000256" key="13">
    <source>
        <dbReference type="SAM" id="MobiDB-lite"/>
    </source>
</evidence>
<dbReference type="EMBL" id="JAODAN010000009">
    <property type="protein sequence ID" value="KAK1922309.1"/>
    <property type="molecule type" value="Genomic_DNA"/>
</dbReference>
<evidence type="ECO:0000256" key="9">
    <source>
        <dbReference type="ARBA" id="ARBA00023128"/>
    </source>
</evidence>
<evidence type="ECO:0000256" key="3">
    <source>
        <dbReference type="ARBA" id="ARBA00013571"/>
    </source>
</evidence>
<keyword evidence="6" id="KW-0999">Mitochondrion inner membrane</keyword>
<dbReference type="PANTHER" id="PTHR12388:SF0">
    <property type="entry name" value="MITOCHONDRIAL IMPORT INNER MEMBRANE TRANSLOCASE SUBUNIT TIM16"/>
    <property type="match status" value="1"/>
</dbReference>
<keyword evidence="15" id="KW-1185">Reference proteome</keyword>
<dbReference type="InterPro" id="IPR005341">
    <property type="entry name" value="Tim16"/>
</dbReference>
<dbReference type="GO" id="GO:0005744">
    <property type="term" value="C:TIM23 mitochondrial import inner membrane translocase complex"/>
    <property type="evidence" value="ECO:0007669"/>
    <property type="project" value="InterPro"/>
</dbReference>
<feature type="compositionally biased region" description="Low complexity" evidence="13">
    <location>
        <begin position="102"/>
        <end position="112"/>
    </location>
</feature>
<evidence type="ECO:0000256" key="5">
    <source>
        <dbReference type="ARBA" id="ARBA00022448"/>
    </source>
</evidence>
<organism evidence="14 15">
    <name type="scientific">Papiliotrema laurentii</name>
    <name type="common">Cryptococcus laurentii</name>
    <dbReference type="NCBI Taxonomy" id="5418"/>
    <lineage>
        <taxon>Eukaryota</taxon>
        <taxon>Fungi</taxon>
        <taxon>Dikarya</taxon>
        <taxon>Basidiomycota</taxon>
        <taxon>Agaricomycotina</taxon>
        <taxon>Tremellomycetes</taxon>
        <taxon>Tremellales</taxon>
        <taxon>Rhynchogastremaceae</taxon>
        <taxon>Papiliotrema</taxon>
    </lineage>
</organism>
<gene>
    <name evidence="14" type="ORF">DB88DRAFT_497835</name>
</gene>
<dbReference type="Proteomes" id="UP001182556">
    <property type="component" value="Unassembled WGS sequence"/>
</dbReference>
<comment type="caution">
    <text evidence="14">The sequence shown here is derived from an EMBL/GenBank/DDBJ whole genome shotgun (WGS) entry which is preliminary data.</text>
</comment>
<dbReference type="Gene3D" id="1.10.287.110">
    <property type="entry name" value="DnaJ domain"/>
    <property type="match status" value="1"/>
</dbReference>
<feature type="compositionally biased region" description="Low complexity" evidence="13">
    <location>
        <begin position="42"/>
        <end position="61"/>
    </location>
</feature>
<comment type="subcellular location">
    <subcellularLocation>
        <location evidence="1">Mitochondrion inner membrane</location>
        <topology evidence="1">Peripheral membrane protein</topology>
    </subcellularLocation>
</comment>
<dbReference type="Pfam" id="PF03656">
    <property type="entry name" value="Pam16"/>
    <property type="match status" value="1"/>
</dbReference>
<keyword evidence="9" id="KW-0496">Mitochondrion</keyword>
<keyword evidence="10" id="KW-0472">Membrane</keyword>
<evidence type="ECO:0000256" key="10">
    <source>
        <dbReference type="ARBA" id="ARBA00023136"/>
    </source>
</evidence>
<dbReference type="PANTHER" id="PTHR12388">
    <property type="entry name" value="MITOCHONDRIA ASSOCIATED GRANULOCYTE MACROPHAGE CSF SIGNALING MOLECULE"/>
    <property type="match status" value="1"/>
</dbReference>
<dbReference type="AlphaFoldDB" id="A0AAD9CUK3"/>
<dbReference type="InterPro" id="IPR036869">
    <property type="entry name" value="J_dom_sf"/>
</dbReference>
<evidence type="ECO:0000256" key="11">
    <source>
        <dbReference type="ARBA" id="ARBA00030422"/>
    </source>
</evidence>
<accession>A0AAD9CUK3</accession>
<comment type="similarity">
    <text evidence="2">Belongs to the TIM16/PAM16 family.</text>
</comment>
<evidence type="ECO:0000256" key="2">
    <source>
        <dbReference type="ARBA" id="ARBA00008817"/>
    </source>
</evidence>
<proteinExistence type="inferred from homology"/>
<dbReference type="GO" id="GO:0030150">
    <property type="term" value="P:protein import into mitochondrial matrix"/>
    <property type="evidence" value="ECO:0007669"/>
    <property type="project" value="InterPro"/>
</dbReference>
<keyword evidence="7" id="KW-0653">Protein transport</keyword>
<keyword evidence="5" id="KW-0813">Transport</keyword>
<protein>
    <recommendedName>
        <fullName evidence="4">Mitochondrial import inner membrane translocase subunit TIM16</fullName>
    </recommendedName>
    <alternativeName>
        <fullName evidence="3">Mitochondrial import inner membrane translocase subunit tim16</fullName>
    </alternativeName>
    <alternativeName>
        <fullName evidence="11 12">Presequence translocated-associated motor subunit PAM16</fullName>
    </alternativeName>
</protein>
<name>A0AAD9CUK3_PAPLA</name>
<evidence type="ECO:0000256" key="7">
    <source>
        <dbReference type="ARBA" id="ARBA00022927"/>
    </source>
</evidence>
<feature type="region of interest" description="Disordered" evidence="13">
    <location>
        <begin position="37"/>
        <end position="61"/>
    </location>
</feature>
<keyword evidence="8" id="KW-0811">Translocation</keyword>
<evidence type="ECO:0000256" key="12">
    <source>
        <dbReference type="ARBA" id="ARBA00031407"/>
    </source>
</evidence>
<evidence type="ECO:0000313" key="14">
    <source>
        <dbReference type="EMBL" id="KAK1922309.1"/>
    </source>
</evidence>